<organism evidence="1 2">
    <name type="scientific">Datura stramonium</name>
    <name type="common">Jimsonweed</name>
    <name type="synonym">Common thornapple</name>
    <dbReference type="NCBI Taxonomy" id="4076"/>
    <lineage>
        <taxon>Eukaryota</taxon>
        <taxon>Viridiplantae</taxon>
        <taxon>Streptophyta</taxon>
        <taxon>Embryophyta</taxon>
        <taxon>Tracheophyta</taxon>
        <taxon>Spermatophyta</taxon>
        <taxon>Magnoliopsida</taxon>
        <taxon>eudicotyledons</taxon>
        <taxon>Gunneridae</taxon>
        <taxon>Pentapetalae</taxon>
        <taxon>asterids</taxon>
        <taxon>lamiids</taxon>
        <taxon>Solanales</taxon>
        <taxon>Solanaceae</taxon>
        <taxon>Solanoideae</taxon>
        <taxon>Datureae</taxon>
        <taxon>Datura</taxon>
    </lineage>
</organism>
<sequence>MGSSPEAVRNWAIEAWRVADGLKITQLGNTKFFRFAEVSQTSSVLLGGKRWLDDIASDRRRWEVGGKERKMRWVGDYAEKDE</sequence>
<comment type="caution">
    <text evidence="1">The sequence shown here is derived from an EMBL/GenBank/DDBJ whole genome shotgun (WGS) entry which is preliminary data.</text>
</comment>
<dbReference type="EMBL" id="JACEIK010000307">
    <property type="protein sequence ID" value="MCD7454593.1"/>
    <property type="molecule type" value="Genomic_DNA"/>
</dbReference>
<keyword evidence="2" id="KW-1185">Reference proteome</keyword>
<name>A0ABS8S643_DATST</name>
<reference evidence="1 2" key="1">
    <citation type="journal article" date="2021" name="BMC Genomics">
        <title>Datura genome reveals duplications of psychoactive alkaloid biosynthetic genes and high mutation rate following tissue culture.</title>
        <authorList>
            <person name="Rajewski A."/>
            <person name="Carter-House D."/>
            <person name="Stajich J."/>
            <person name="Litt A."/>
        </authorList>
    </citation>
    <scope>NUCLEOTIDE SEQUENCE [LARGE SCALE GENOMIC DNA]</scope>
    <source>
        <strain evidence="1">AR-01</strain>
    </source>
</reference>
<protein>
    <submittedName>
        <fullName evidence="1">Uncharacterized protein</fullName>
    </submittedName>
</protein>
<accession>A0ABS8S643</accession>
<proteinExistence type="predicted"/>
<evidence type="ECO:0000313" key="2">
    <source>
        <dbReference type="Proteomes" id="UP000823775"/>
    </source>
</evidence>
<dbReference type="Proteomes" id="UP000823775">
    <property type="component" value="Unassembled WGS sequence"/>
</dbReference>
<evidence type="ECO:0000313" key="1">
    <source>
        <dbReference type="EMBL" id="MCD7454593.1"/>
    </source>
</evidence>
<gene>
    <name evidence="1" type="ORF">HAX54_025289</name>
</gene>